<dbReference type="CDD" id="cd00037">
    <property type="entry name" value="CLECT"/>
    <property type="match status" value="1"/>
</dbReference>
<sequence>MQLNRFDAHVHWLLMLTVTHRVFGPFSRHIWMLGSDHFEQGFFVWMNKHHDDVTYANWAPGQPMKSRVGQVTCMALDREQDLKWTTMPCMQHMDYVCIASLQDTNGPIVG</sequence>
<dbReference type="InterPro" id="IPR016187">
    <property type="entry name" value="CTDL_fold"/>
</dbReference>
<dbReference type="EMBL" id="JBAMIC010000021">
    <property type="protein sequence ID" value="KAK7092275.1"/>
    <property type="molecule type" value="Genomic_DNA"/>
</dbReference>
<evidence type="ECO:0000313" key="2">
    <source>
        <dbReference type="EMBL" id="KAK7092275.1"/>
    </source>
</evidence>
<gene>
    <name evidence="2" type="ORF">V1264_008049</name>
</gene>
<accession>A0AAN9ATL5</accession>
<comment type="caution">
    <text evidence="2">The sequence shown here is derived from an EMBL/GenBank/DDBJ whole genome shotgun (WGS) entry which is preliminary data.</text>
</comment>
<organism evidence="2 3">
    <name type="scientific">Littorina saxatilis</name>
    <dbReference type="NCBI Taxonomy" id="31220"/>
    <lineage>
        <taxon>Eukaryota</taxon>
        <taxon>Metazoa</taxon>
        <taxon>Spiralia</taxon>
        <taxon>Lophotrochozoa</taxon>
        <taxon>Mollusca</taxon>
        <taxon>Gastropoda</taxon>
        <taxon>Caenogastropoda</taxon>
        <taxon>Littorinimorpha</taxon>
        <taxon>Littorinoidea</taxon>
        <taxon>Littorinidae</taxon>
        <taxon>Littorina</taxon>
    </lineage>
</organism>
<dbReference type="InterPro" id="IPR016186">
    <property type="entry name" value="C-type_lectin-like/link_sf"/>
</dbReference>
<proteinExistence type="predicted"/>
<name>A0AAN9ATL5_9CAEN</name>
<evidence type="ECO:0000259" key="1">
    <source>
        <dbReference type="PROSITE" id="PS50041"/>
    </source>
</evidence>
<dbReference type="InterPro" id="IPR001304">
    <property type="entry name" value="C-type_lectin-like"/>
</dbReference>
<dbReference type="Proteomes" id="UP001374579">
    <property type="component" value="Unassembled WGS sequence"/>
</dbReference>
<dbReference type="AlphaFoldDB" id="A0AAN9ATL5"/>
<evidence type="ECO:0000313" key="3">
    <source>
        <dbReference type="Proteomes" id="UP001374579"/>
    </source>
</evidence>
<keyword evidence="3" id="KW-1185">Reference proteome</keyword>
<dbReference type="Gene3D" id="3.10.100.10">
    <property type="entry name" value="Mannose-Binding Protein A, subunit A"/>
    <property type="match status" value="1"/>
</dbReference>
<dbReference type="PROSITE" id="PS50041">
    <property type="entry name" value="C_TYPE_LECTIN_2"/>
    <property type="match status" value="1"/>
</dbReference>
<reference evidence="2 3" key="1">
    <citation type="submission" date="2024-02" db="EMBL/GenBank/DDBJ databases">
        <title>Chromosome-scale genome assembly of the rough periwinkle Littorina saxatilis.</title>
        <authorList>
            <person name="De Jode A."/>
            <person name="Faria R."/>
            <person name="Formenti G."/>
            <person name="Sims Y."/>
            <person name="Smith T.P."/>
            <person name="Tracey A."/>
            <person name="Wood J.M.D."/>
            <person name="Zagrodzka Z.B."/>
            <person name="Johannesson K."/>
            <person name="Butlin R.K."/>
            <person name="Leder E.H."/>
        </authorList>
    </citation>
    <scope>NUCLEOTIDE SEQUENCE [LARGE SCALE GENOMIC DNA]</scope>
    <source>
        <strain evidence="2">Snail1</strain>
        <tissue evidence="2">Muscle</tissue>
    </source>
</reference>
<feature type="domain" description="C-type lectin" evidence="1">
    <location>
        <begin position="29"/>
        <end position="98"/>
    </location>
</feature>
<protein>
    <recommendedName>
        <fullName evidence="1">C-type lectin domain-containing protein</fullName>
    </recommendedName>
</protein>
<dbReference type="SUPFAM" id="SSF56436">
    <property type="entry name" value="C-type lectin-like"/>
    <property type="match status" value="1"/>
</dbReference>